<keyword evidence="2" id="KW-1185">Reference proteome</keyword>
<organism evidence="1 2">
    <name type="scientific">Streptomyces platensis</name>
    <dbReference type="NCBI Taxonomy" id="58346"/>
    <lineage>
        <taxon>Bacteria</taxon>
        <taxon>Bacillati</taxon>
        <taxon>Actinomycetota</taxon>
        <taxon>Actinomycetes</taxon>
        <taxon>Kitasatosporales</taxon>
        <taxon>Streptomycetaceae</taxon>
        <taxon>Streptomyces</taxon>
    </lineage>
</organism>
<evidence type="ECO:0000313" key="2">
    <source>
        <dbReference type="Proteomes" id="UP000194225"/>
    </source>
</evidence>
<evidence type="ECO:0000313" key="1">
    <source>
        <dbReference type="EMBL" id="OSY35058.1"/>
    </source>
</evidence>
<gene>
    <name evidence="1" type="ORF">BG653_07293</name>
</gene>
<protein>
    <submittedName>
        <fullName evidence="1">Uncharacterized protein</fullName>
    </submittedName>
</protein>
<dbReference type="Proteomes" id="UP000194225">
    <property type="component" value="Unassembled WGS sequence"/>
</dbReference>
<comment type="caution">
    <text evidence="1">The sequence shown here is derived from an EMBL/GenBank/DDBJ whole genome shotgun (WGS) entry which is preliminary data.</text>
</comment>
<accession>A0ABX3XKG9</accession>
<reference evidence="1 2" key="1">
    <citation type="submission" date="2016-09" db="EMBL/GenBank/DDBJ databases">
        <title>Streptomyces platensis DSM40041, a candidate organism with high potential of specific P450 cytochromes.</title>
        <authorList>
            <person name="Grumaz C."/>
            <person name="Vainshtein Y."/>
            <person name="Kirstahler P."/>
            <person name="Sohn K."/>
        </authorList>
    </citation>
    <scope>NUCLEOTIDE SEQUENCE [LARGE SCALE GENOMIC DNA]</scope>
    <source>
        <strain evidence="1 2">DSM 40041</strain>
    </source>
</reference>
<name>A0ABX3XKG9_STRPT</name>
<dbReference type="EMBL" id="MIGA01000102">
    <property type="protein sequence ID" value="OSY35058.1"/>
    <property type="molecule type" value="Genomic_DNA"/>
</dbReference>
<sequence length="47" mass="5142">MTFVRSARRTVVRRASPEHLREGGYASARAARSVVAMVAEPTTRVPS</sequence>
<proteinExistence type="predicted"/>